<feature type="transmembrane region" description="Helical" evidence="1">
    <location>
        <begin position="37"/>
        <end position="54"/>
    </location>
</feature>
<protein>
    <recommendedName>
        <fullName evidence="4">DUF3137 domain-containing protein</fullName>
    </recommendedName>
</protein>
<proteinExistence type="predicted"/>
<gene>
    <name evidence="2" type="ORF">I41_26090</name>
</gene>
<dbReference type="Proteomes" id="UP000317909">
    <property type="component" value="Chromosome"/>
</dbReference>
<dbReference type="EMBL" id="CP036339">
    <property type="protein sequence ID" value="QDT73420.1"/>
    <property type="molecule type" value="Genomic_DNA"/>
</dbReference>
<keyword evidence="3" id="KW-1185">Reference proteome</keyword>
<sequence>MNPRFSSSKVATASPGVTSSQSVDEIKFLPATDYRPLPALLCGVLVLVVLGLIIRIQMVILLGGAAAALAGIGAVYVVKSRRATARGAQARAAAAARFGMDFVRKEDEERLPWLRTTWVMSECDRIRIWNLMRGGFDGVPIAIADVVGHGRDESDRDFAGTAVMMPALGDGPDFIMRPVDWGTGVRRRFSRRQVVLDDTPQGAEFSRQYELWVNDADSLPFVPSDEGTAFLATRPGWLVERNDGQLLIAKLPPRPPLVPPGAKSFRLSGGDYRPDSPFVTDESLPALIKHAVAIRALMR</sequence>
<evidence type="ECO:0000313" key="3">
    <source>
        <dbReference type="Proteomes" id="UP000317909"/>
    </source>
</evidence>
<keyword evidence="1" id="KW-0812">Transmembrane</keyword>
<keyword evidence="1" id="KW-1133">Transmembrane helix</keyword>
<reference evidence="2 3" key="1">
    <citation type="submission" date="2019-02" db="EMBL/GenBank/DDBJ databases">
        <title>Deep-cultivation of Planctomycetes and their phenomic and genomic characterization uncovers novel biology.</title>
        <authorList>
            <person name="Wiegand S."/>
            <person name="Jogler M."/>
            <person name="Boedeker C."/>
            <person name="Pinto D."/>
            <person name="Vollmers J."/>
            <person name="Rivas-Marin E."/>
            <person name="Kohn T."/>
            <person name="Peeters S.H."/>
            <person name="Heuer A."/>
            <person name="Rast P."/>
            <person name="Oberbeckmann S."/>
            <person name="Bunk B."/>
            <person name="Jeske O."/>
            <person name="Meyerdierks A."/>
            <person name="Storesund J.E."/>
            <person name="Kallscheuer N."/>
            <person name="Luecker S."/>
            <person name="Lage O.M."/>
            <person name="Pohl T."/>
            <person name="Merkel B.J."/>
            <person name="Hornburger P."/>
            <person name="Mueller R.-W."/>
            <person name="Bruemmer F."/>
            <person name="Labrenz M."/>
            <person name="Spormann A.M."/>
            <person name="Op den Camp H."/>
            <person name="Overmann J."/>
            <person name="Amann R."/>
            <person name="Jetten M.S.M."/>
            <person name="Mascher T."/>
            <person name="Medema M.H."/>
            <person name="Devos D.P."/>
            <person name="Kaster A.-K."/>
            <person name="Ovreas L."/>
            <person name="Rohde M."/>
            <person name="Galperin M.Y."/>
            <person name="Jogler C."/>
        </authorList>
    </citation>
    <scope>NUCLEOTIDE SEQUENCE [LARGE SCALE GENOMIC DNA]</scope>
    <source>
        <strain evidence="2 3">I41</strain>
    </source>
</reference>
<organism evidence="2 3">
    <name type="scientific">Lacipirellula limnantheis</name>
    <dbReference type="NCBI Taxonomy" id="2528024"/>
    <lineage>
        <taxon>Bacteria</taxon>
        <taxon>Pseudomonadati</taxon>
        <taxon>Planctomycetota</taxon>
        <taxon>Planctomycetia</taxon>
        <taxon>Pirellulales</taxon>
        <taxon>Lacipirellulaceae</taxon>
        <taxon>Lacipirellula</taxon>
    </lineage>
</organism>
<evidence type="ECO:0000313" key="2">
    <source>
        <dbReference type="EMBL" id="QDT73420.1"/>
    </source>
</evidence>
<dbReference type="AlphaFoldDB" id="A0A517TYG6"/>
<keyword evidence="1" id="KW-0472">Membrane</keyword>
<evidence type="ECO:0000256" key="1">
    <source>
        <dbReference type="SAM" id="Phobius"/>
    </source>
</evidence>
<name>A0A517TYG6_9BACT</name>
<evidence type="ECO:0008006" key="4">
    <source>
        <dbReference type="Google" id="ProtNLM"/>
    </source>
</evidence>
<feature type="transmembrane region" description="Helical" evidence="1">
    <location>
        <begin position="60"/>
        <end position="78"/>
    </location>
</feature>
<accession>A0A517TYG6</accession>
<dbReference type="KEGG" id="llh:I41_26090"/>